<keyword evidence="1" id="KW-1133">Transmembrane helix</keyword>
<sequence length="56" mass="5634">MGLVWGMAIAGAILGALTARRRKGSGADIAQYAAGYGIAFALLGLVASLILVRMVG</sequence>
<reference evidence="2 3" key="1">
    <citation type="submission" date="2016-11" db="EMBL/GenBank/DDBJ databases">
        <authorList>
            <person name="Varghese N."/>
            <person name="Submissions S."/>
        </authorList>
    </citation>
    <scope>NUCLEOTIDE SEQUENCE [LARGE SCALE GENOMIC DNA]</scope>
    <source>
        <strain evidence="2 3">DSM 29341</strain>
    </source>
</reference>
<feature type="transmembrane region" description="Helical" evidence="1">
    <location>
        <begin position="29"/>
        <end position="52"/>
    </location>
</feature>
<evidence type="ECO:0000313" key="3">
    <source>
        <dbReference type="Proteomes" id="UP000325134"/>
    </source>
</evidence>
<evidence type="ECO:0000313" key="2">
    <source>
        <dbReference type="EMBL" id="SHE57902.1"/>
    </source>
</evidence>
<evidence type="ECO:0000256" key="1">
    <source>
        <dbReference type="SAM" id="Phobius"/>
    </source>
</evidence>
<protein>
    <recommendedName>
        <fullName evidence="4">PEP-CTERM protein-sorting domain-containing protein</fullName>
    </recommendedName>
</protein>
<dbReference type="AlphaFoldDB" id="A0A1M4UM86"/>
<name>A0A1M4UM86_9RHOB</name>
<dbReference type="RefSeq" id="WP_188127688.1">
    <property type="nucleotide sequence ID" value="NZ_FQVK01000004.1"/>
</dbReference>
<gene>
    <name evidence="2" type="ORF">SAMN05444279_104152</name>
</gene>
<keyword evidence="3" id="KW-1185">Reference proteome</keyword>
<proteinExistence type="predicted"/>
<dbReference type="Proteomes" id="UP000325134">
    <property type="component" value="Unassembled WGS sequence"/>
</dbReference>
<accession>A0A1M4UM86</accession>
<evidence type="ECO:0008006" key="4">
    <source>
        <dbReference type="Google" id="ProtNLM"/>
    </source>
</evidence>
<keyword evidence="1" id="KW-0812">Transmembrane</keyword>
<organism evidence="2 3">
    <name type="scientific">Ruegeria intermedia</name>
    <dbReference type="NCBI Taxonomy" id="996115"/>
    <lineage>
        <taxon>Bacteria</taxon>
        <taxon>Pseudomonadati</taxon>
        <taxon>Pseudomonadota</taxon>
        <taxon>Alphaproteobacteria</taxon>
        <taxon>Rhodobacterales</taxon>
        <taxon>Roseobacteraceae</taxon>
        <taxon>Ruegeria</taxon>
    </lineage>
</organism>
<dbReference type="EMBL" id="FQVK01000004">
    <property type="protein sequence ID" value="SHE57902.1"/>
    <property type="molecule type" value="Genomic_DNA"/>
</dbReference>
<keyword evidence="1" id="KW-0472">Membrane</keyword>